<feature type="transmembrane region" description="Helical" evidence="5">
    <location>
        <begin position="231"/>
        <end position="251"/>
    </location>
</feature>
<dbReference type="InterPro" id="IPR020846">
    <property type="entry name" value="MFS_dom"/>
</dbReference>
<dbReference type="Gene3D" id="1.20.1250.20">
    <property type="entry name" value="MFS general substrate transporter like domains"/>
    <property type="match status" value="1"/>
</dbReference>
<organism evidence="7 8">
    <name type="scientific">Phyllachora maydis</name>
    <dbReference type="NCBI Taxonomy" id="1825666"/>
    <lineage>
        <taxon>Eukaryota</taxon>
        <taxon>Fungi</taxon>
        <taxon>Dikarya</taxon>
        <taxon>Ascomycota</taxon>
        <taxon>Pezizomycotina</taxon>
        <taxon>Sordariomycetes</taxon>
        <taxon>Sordariomycetidae</taxon>
        <taxon>Phyllachorales</taxon>
        <taxon>Phyllachoraceae</taxon>
        <taxon>Phyllachora</taxon>
    </lineage>
</organism>
<feature type="transmembrane region" description="Helical" evidence="5">
    <location>
        <begin position="172"/>
        <end position="194"/>
    </location>
</feature>
<feature type="transmembrane region" description="Helical" evidence="5">
    <location>
        <begin position="509"/>
        <end position="528"/>
    </location>
</feature>
<dbReference type="Proteomes" id="UP001217918">
    <property type="component" value="Unassembled WGS sequence"/>
</dbReference>
<evidence type="ECO:0000256" key="5">
    <source>
        <dbReference type="SAM" id="Phobius"/>
    </source>
</evidence>
<evidence type="ECO:0000313" key="8">
    <source>
        <dbReference type="Proteomes" id="UP001217918"/>
    </source>
</evidence>
<protein>
    <recommendedName>
        <fullName evidence="6">Major facilitator superfamily (MFS) profile domain-containing protein</fullName>
    </recommendedName>
</protein>
<dbReference type="GO" id="GO:0022857">
    <property type="term" value="F:transmembrane transporter activity"/>
    <property type="evidence" value="ECO:0007669"/>
    <property type="project" value="InterPro"/>
</dbReference>
<feature type="transmembrane region" description="Helical" evidence="5">
    <location>
        <begin position="201"/>
        <end position="225"/>
    </location>
</feature>
<dbReference type="PANTHER" id="PTHR23502:SF30">
    <property type="entry name" value="TRANSPORTER, PUTATIVE (AFU_ORTHOLOGUE AFUA_8G04702)-RELATED"/>
    <property type="match status" value="1"/>
</dbReference>
<feature type="transmembrane region" description="Helical" evidence="5">
    <location>
        <begin position="75"/>
        <end position="99"/>
    </location>
</feature>
<dbReference type="SUPFAM" id="SSF103473">
    <property type="entry name" value="MFS general substrate transporter"/>
    <property type="match status" value="1"/>
</dbReference>
<dbReference type="EMBL" id="JAQQPM010000003">
    <property type="protein sequence ID" value="KAK2069195.1"/>
    <property type="molecule type" value="Genomic_DNA"/>
</dbReference>
<evidence type="ECO:0000256" key="4">
    <source>
        <dbReference type="ARBA" id="ARBA00023136"/>
    </source>
</evidence>
<name>A0AAD9MBS4_9PEZI</name>
<feature type="transmembrane region" description="Helical" evidence="5">
    <location>
        <begin position="143"/>
        <end position="160"/>
    </location>
</feature>
<evidence type="ECO:0000259" key="6">
    <source>
        <dbReference type="PROSITE" id="PS50850"/>
    </source>
</evidence>
<feature type="transmembrane region" description="Helical" evidence="5">
    <location>
        <begin position="440"/>
        <end position="462"/>
    </location>
</feature>
<sequence length="556" mass="60192">MAPDAATTTTTRARDPVATAVEDAEDVVPGTVYLVDLHGRTKAKHAGGGHRDILLVPAPSSDPDDPLNWAPSRKALSMACMCVYTLMVGIASAAIYSVLEDIAAATGLTLADLNAGTGYMFLALGWGCLVWQPLALQYGKRPVYLFSLLATLAVLAWAPVTVSNGQWIANKTLQGFFGAPIESLCEISVTDVYFQHERGAYIGLYALLLAGSSFLAPIMAGWIAQEMGWEWVLYWCAIFCAVGFVFCFFFMEETKYSRGVMVGHEVGHSGIDEVNMADAVDGEKKCVGPEAEPAVTPTSKAYWDKVKLWRAEDVKKPKHLAVMVSRPLVFLSFPVIFYAGLSYGSNLVWFNVLNGTSSLILATRYGFSSGLVGTSYISPLIGVALGSLYTGPIGDRIVLWMARRNDGVAEPEHRLWLFLPSLALVPFGLILWGVGAAHKIHWFGCVFAMGVIALTNTIGLQLSVSYCIDSYKDLAGEAVVTVILVRNTMSFAVGYGLTPWVDGMGLQNAFLVAALAGLAQCLTFLLFVRYGKGFRRTSAPRYARYVGRMASTGLVR</sequence>
<keyword evidence="2 5" id="KW-0812">Transmembrane</keyword>
<reference evidence="7" key="1">
    <citation type="journal article" date="2023" name="Mol. Plant Microbe Interact.">
        <title>Elucidating the Obligate Nature and Biological Capacity of an Invasive Fungal Corn Pathogen.</title>
        <authorList>
            <person name="MacCready J.S."/>
            <person name="Roggenkamp E.M."/>
            <person name="Gdanetz K."/>
            <person name="Chilvers M.I."/>
        </authorList>
    </citation>
    <scope>NUCLEOTIDE SEQUENCE</scope>
    <source>
        <strain evidence="7">PM02</strain>
    </source>
</reference>
<keyword evidence="8" id="KW-1185">Reference proteome</keyword>
<evidence type="ECO:0000256" key="1">
    <source>
        <dbReference type="ARBA" id="ARBA00004141"/>
    </source>
</evidence>
<dbReference type="Pfam" id="PF07690">
    <property type="entry name" value="MFS_1"/>
    <property type="match status" value="1"/>
</dbReference>
<feature type="domain" description="Major facilitator superfamily (MFS) profile" evidence="6">
    <location>
        <begin position="77"/>
        <end position="532"/>
    </location>
</feature>
<keyword evidence="3 5" id="KW-1133">Transmembrane helix</keyword>
<keyword evidence="4 5" id="KW-0472">Membrane</keyword>
<dbReference type="InterPro" id="IPR011701">
    <property type="entry name" value="MFS"/>
</dbReference>
<accession>A0AAD9MBS4</accession>
<gene>
    <name evidence="7" type="ORF">P8C59_003798</name>
</gene>
<evidence type="ECO:0000256" key="2">
    <source>
        <dbReference type="ARBA" id="ARBA00022692"/>
    </source>
</evidence>
<dbReference type="InterPro" id="IPR036259">
    <property type="entry name" value="MFS_trans_sf"/>
</dbReference>
<feature type="transmembrane region" description="Helical" evidence="5">
    <location>
        <begin position="415"/>
        <end position="434"/>
    </location>
</feature>
<dbReference type="PANTHER" id="PTHR23502">
    <property type="entry name" value="MAJOR FACILITATOR SUPERFAMILY"/>
    <property type="match status" value="1"/>
</dbReference>
<dbReference type="PROSITE" id="PS50850">
    <property type="entry name" value="MFS"/>
    <property type="match status" value="1"/>
</dbReference>
<comment type="caution">
    <text evidence="7">The sequence shown here is derived from an EMBL/GenBank/DDBJ whole genome shotgun (WGS) entry which is preliminary data.</text>
</comment>
<evidence type="ECO:0000256" key="3">
    <source>
        <dbReference type="ARBA" id="ARBA00022989"/>
    </source>
</evidence>
<feature type="transmembrane region" description="Helical" evidence="5">
    <location>
        <begin position="119"/>
        <end position="136"/>
    </location>
</feature>
<dbReference type="GO" id="GO:0005886">
    <property type="term" value="C:plasma membrane"/>
    <property type="evidence" value="ECO:0007669"/>
    <property type="project" value="TreeGrafter"/>
</dbReference>
<dbReference type="AlphaFoldDB" id="A0AAD9MBS4"/>
<evidence type="ECO:0000313" key="7">
    <source>
        <dbReference type="EMBL" id="KAK2069195.1"/>
    </source>
</evidence>
<feature type="transmembrane region" description="Helical" evidence="5">
    <location>
        <begin position="474"/>
        <end position="497"/>
    </location>
</feature>
<comment type="subcellular location">
    <subcellularLocation>
        <location evidence="1">Membrane</location>
        <topology evidence="1">Multi-pass membrane protein</topology>
    </subcellularLocation>
</comment>
<proteinExistence type="predicted"/>
<feature type="transmembrane region" description="Helical" evidence="5">
    <location>
        <begin position="328"/>
        <end position="350"/>
    </location>
</feature>
<feature type="transmembrane region" description="Helical" evidence="5">
    <location>
        <begin position="370"/>
        <end position="394"/>
    </location>
</feature>